<accession>A0AAV4IIZ6</accession>
<evidence type="ECO:0000313" key="2">
    <source>
        <dbReference type="EMBL" id="GFS08301.1"/>
    </source>
</evidence>
<organism evidence="2 3">
    <name type="scientific">Elysia marginata</name>
    <dbReference type="NCBI Taxonomy" id="1093978"/>
    <lineage>
        <taxon>Eukaryota</taxon>
        <taxon>Metazoa</taxon>
        <taxon>Spiralia</taxon>
        <taxon>Lophotrochozoa</taxon>
        <taxon>Mollusca</taxon>
        <taxon>Gastropoda</taxon>
        <taxon>Heterobranchia</taxon>
        <taxon>Euthyneura</taxon>
        <taxon>Panpulmonata</taxon>
        <taxon>Sacoglossa</taxon>
        <taxon>Placobranchoidea</taxon>
        <taxon>Plakobranchidae</taxon>
        <taxon>Elysia</taxon>
    </lineage>
</organism>
<dbReference type="EMBL" id="BMAT01013245">
    <property type="protein sequence ID" value="GFS08301.1"/>
    <property type="molecule type" value="Genomic_DNA"/>
</dbReference>
<name>A0AAV4IIZ6_9GAST</name>
<reference evidence="2 3" key="1">
    <citation type="journal article" date="2021" name="Elife">
        <title>Chloroplast acquisition without the gene transfer in kleptoplastic sea slugs, Plakobranchus ocellatus.</title>
        <authorList>
            <person name="Maeda T."/>
            <person name="Takahashi S."/>
            <person name="Yoshida T."/>
            <person name="Shimamura S."/>
            <person name="Takaki Y."/>
            <person name="Nagai Y."/>
            <person name="Toyoda A."/>
            <person name="Suzuki Y."/>
            <person name="Arimoto A."/>
            <person name="Ishii H."/>
            <person name="Satoh N."/>
            <person name="Nishiyama T."/>
            <person name="Hasebe M."/>
            <person name="Maruyama T."/>
            <person name="Minagawa J."/>
            <person name="Obokata J."/>
            <person name="Shigenobu S."/>
        </authorList>
    </citation>
    <scope>NUCLEOTIDE SEQUENCE [LARGE SCALE GENOMIC DNA]</scope>
</reference>
<keyword evidence="3" id="KW-1185">Reference proteome</keyword>
<keyword evidence="1" id="KW-0732">Signal</keyword>
<evidence type="ECO:0000256" key="1">
    <source>
        <dbReference type="SAM" id="SignalP"/>
    </source>
</evidence>
<evidence type="ECO:0000313" key="3">
    <source>
        <dbReference type="Proteomes" id="UP000762676"/>
    </source>
</evidence>
<proteinExistence type="predicted"/>
<feature type="chain" id="PRO_5043517497" evidence="1">
    <location>
        <begin position="23"/>
        <end position="91"/>
    </location>
</feature>
<gene>
    <name evidence="2" type="ORF">ElyMa_006591400</name>
</gene>
<sequence>MANLNGLLFFGIVIVMTEFGLSASHLPVVTVVIRPSDEIFQWPERPDFAPHDAFIVDGDPDQVWDEKEHPVVFMDNSRLLSFYRKGRFISF</sequence>
<dbReference type="AlphaFoldDB" id="A0AAV4IIZ6"/>
<dbReference type="Proteomes" id="UP000762676">
    <property type="component" value="Unassembled WGS sequence"/>
</dbReference>
<comment type="caution">
    <text evidence="2">The sequence shown here is derived from an EMBL/GenBank/DDBJ whole genome shotgun (WGS) entry which is preliminary data.</text>
</comment>
<protein>
    <submittedName>
        <fullName evidence="2">Uncharacterized protein</fullName>
    </submittedName>
</protein>
<feature type="signal peptide" evidence="1">
    <location>
        <begin position="1"/>
        <end position="22"/>
    </location>
</feature>